<gene>
    <name evidence="7" type="ORF">PoB_002040500</name>
</gene>
<keyword evidence="8" id="KW-1185">Reference proteome</keyword>
<dbReference type="Proteomes" id="UP000735302">
    <property type="component" value="Unassembled WGS sequence"/>
</dbReference>
<dbReference type="InterPro" id="IPR002640">
    <property type="entry name" value="Arylesterase"/>
</dbReference>
<evidence type="ECO:0000256" key="2">
    <source>
        <dbReference type="ARBA" id="ARBA00022801"/>
    </source>
</evidence>
<evidence type="ECO:0000313" key="8">
    <source>
        <dbReference type="Proteomes" id="UP000735302"/>
    </source>
</evidence>
<protein>
    <submittedName>
        <fullName evidence="7">Serum paraoxonase/arylesterase 2-like</fullName>
    </submittedName>
</protein>
<feature type="binding site" evidence="6">
    <location>
        <position position="283"/>
    </location>
    <ligand>
        <name>Ca(2+)</name>
        <dbReference type="ChEBI" id="CHEBI:29108"/>
        <label>1</label>
        <note>catalytic</note>
    </ligand>
</feature>
<dbReference type="SUPFAM" id="SSF63829">
    <property type="entry name" value="Calcium-dependent phosphotriesterase"/>
    <property type="match status" value="1"/>
</dbReference>
<comment type="cofactor">
    <cofactor evidence="6">
        <name>Ca(2+)</name>
        <dbReference type="ChEBI" id="CHEBI:29108"/>
    </cofactor>
    <text evidence="6">Binds 2 calcium ions per subunit.</text>
</comment>
<keyword evidence="6" id="KW-0479">Metal-binding</keyword>
<dbReference type="AlphaFoldDB" id="A0AAV3ZFI5"/>
<feature type="binding site" evidence="6">
    <location>
        <position position="237"/>
    </location>
    <ligand>
        <name>Ca(2+)</name>
        <dbReference type="ChEBI" id="CHEBI:29108"/>
        <label>1</label>
        <note>catalytic</note>
    </ligand>
</feature>
<feature type="binding site" evidence="6">
    <location>
        <position position="181"/>
    </location>
    <ligand>
        <name>Ca(2+)</name>
        <dbReference type="ChEBI" id="CHEBI:29108"/>
        <label>1</label>
        <note>catalytic</note>
    </ligand>
</feature>
<feature type="binding site" evidence="6">
    <location>
        <position position="59"/>
    </location>
    <ligand>
        <name>Ca(2+)</name>
        <dbReference type="ChEBI" id="CHEBI:29108"/>
        <label>1</label>
        <note>catalytic</note>
    </ligand>
</feature>
<evidence type="ECO:0000256" key="1">
    <source>
        <dbReference type="ARBA" id="ARBA00008595"/>
    </source>
</evidence>
<dbReference type="GO" id="GO:0046872">
    <property type="term" value="F:metal ion binding"/>
    <property type="evidence" value="ECO:0007669"/>
    <property type="project" value="UniProtKB-KW"/>
</dbReference>
<sequence>MKGLGRRHVSTRQTKYRVKWFLKLSLARKKYTWYERRCSWCSTRRHISSQVNGAYLGSEDLAVTSDGLAFVSSGSSQSSLPSGFLQYLEDNKILSRIILFNFSDPKAWAISLKLSETETFDPKTIRPHGISLVEDTVKGEHILYVINHGESDVLEKFIFKPKTKSLHHTETTPLPGITISNDLAMISEDGFYITSYLNFKSPFMILLEHLVPLSQGALFFYNGTTLTEVVSGLNLPNGIDVSKDHRFVYVALKMENLVQVYSRRVGGQLVLVQTVRLSAGPDNLQEVDQSLLIGVHPIGYKIMVSLYDPRNKAPSSIVKLPLEDGLINEGKKSELFYYNGDLISGSSVAYLHQDKLLIGSVIDTLVLRHVCPQHNQPVNPNNKLG</sequence>
<evidence type="ECO:0000256" key="3">
    <source>
        <dbReference type="ARBA" id="ARBA00023157"/>
    </source>
</evidence>
<name>A0AAV3ZFI5_9GAST</name>
<dbReference type="Pfam" id="PF01731">
    <property type="entry name" value="Arylesterase"/>
    <property type="match status" value="1"/>
</dbReference>
<evidence type="ECO:0000313" key="7">
    <source>
        <dbReference type="EMBL" id="GFN93899.1"/>
    </source>
</evidence>
<feature type="binding site" evidence="6">
    <location>
        <position position="60"/>
    </location>
    <ligand>
        <name>Ca(2+)</name>
        <dbReference type="ChEBI" id="CHEBI:29108"/>
        <label>1</label>
        <note>catalytic</note>
    </ligand>
</feature>
<comment type="caution">
    <text evidence="7">The sequence shown here is derived from an EMBL/GenBank/DDBJ whole genome shotgun (WGS) entry which is preliminary data.</text>
</comment>
<feature type="binding site" evidence="6">
    <location>
        <position position="130"/>
    </location>
    <ligand>
        <name>Ca(2+)</name>
        <dbReference type="ChEBI" id="CHEBI:29108"/>
        <label>1</label>
        <note>catalytic</note>
    </ligand>
</feature>
<comment type="similarity">
    <text evidence="1">Belongs to the paraoxonase family.</text>
</comment>
<organism evidence="7 8">
    <name type="scientific">Plakobranchus ocellatus</name>
    <dbReference type="NCBI Taxonomy" id="259542"/>
    <lineage>
        <taxon>Eukaryota</taxon>
        <taxon>Metazoa</taxon>
        <taxon>Spiralia</taxon>
        <taxon>Lophotrochozoa</taxon>
        <taxon>Mollusca</taxon>
        <taxon>Gastropoda</taxon>
        <taxon>Heterobranchia</taxon>
        <taxon>Euthyneura</taxon>
        <taxon>Panpulmonata</taxon>
        <taxon>Sacoglossa</taxon>
        <taxon>Placobranchoidea</taxon>
        <taxon>Plakobranchidae</taxon>
        <taxon>Plakobranchus</taxon>
    </lineage>
</organism>
<dbReference type="PANTHER" id="PTHR11799:SF12">
    <property type="entry name" value="PARAOXONASE-RELATED"/>
    <property type="match status" value="1"/>
</dbReference>
<evidence type="ECO:0000256" key="4">
    <source>
        <dbReference type="ARBA" id="ARBA00023180"/>
    </source>
</evidence>
<keyword evidence="2" id="KW-0378">Hydrolase</keyword>
<feature type="binding site" evidence="6">
    <location>
        <position position="182"/>
    </location>
    <ligand>
        <name>Ca(2+)</name>
        <dbReference type="ChEBI" id="CHEBI:29108"/>
        <label>1</label>
        <note>catalytic</note>
    </ligand>
</feature>
<keyword evidence="4" id="KW-0325">Glycoprotein</keyword>
<keyword evidence="3" id="KW-1015">Disulfide bond</keyword>
<evidence type="ECO:0000256" key="6">
    <source>
        <dbReference type="PIRSR" id="PIRSR602640-2"/>
    </source>
</evidence>
<proteinExistence type="inferred from homology"/>
<dbReference type="InterPro" id="IPR051288">
    <property type="entry name" value="Serum_paraoxonase/arylesterase"/>
</dbReference>
<dbReference type="EMBL" id="BLXT01002372">
    <property type="protein sequence ID" value="GFN93899.1"/>
    <property type="molecule type" value="Genomic_DNA"/>
</dbReference>
<feature type="active site" description="Proton acceptor" evidence="5">
    <location>
        <position position="128"/>
    </location>
</feature>
<dbReference type="GO" id="GO:0004064">
    <property type="term" value="F:arylesterase activity"/>
    <property type="evidence" value="ECO:0007669"/>
    <property type="project" value="InterPro"/>
</dbReference>
<evidence type="ECO:0000256" key="5">
    <source>
        <dbReference type="PIRSR" id="PIRSR602640-1"/>
    </source>
</evidence>
<keyword evidence="6" id="KW-0106">Calcium</keyword>
<dbReference type="PANTHER" id="PTHR11799">
    <property type="entry name" value="PARAOXONASE"/>
    <property type="match status" value="1"/>
</dbReference>
<feature type="binding site" evidence="6">
    <location>
        <position position="282"/>
    </location>
    <ligand>
        <name>Ca(2+)</name>
        <dbReference type="ChEBI" id="CHEBI:29108"/>
        <label>1</label>
        <note>catalytic</note>
    </ligand>
</feature>
<dbReference type="InterPro" id="IPR011042">
    <property type="entry name" value="6-blade_b-propeller_TolB-like"/>
</dbReference>
<accession>A0AAV3ZFI5</accession>
<reference evidence="7 8" key="1">
    <citation type="journal article" date="2021" name="Elife">
        <title>Chloroplast acquisition without the gene transfer in kleptoplastic sea slugs, Plakobranchus ocellatus.</title>
        <authorList>
            <person name="Maeda T."/>
            <person name="Takahashi S."/>
            <person name="Yoshida T."/>
            <person name="Shimamura S."/>
            <person name="Takaki Y."/>
            <person name="Nagai Y."/>
            <person name="Toyoda A."/>
            <person name="Suzuki Y."/>
            <person name="Arimoto A."/>
            <person name="Ishii H."/>
            <person name="Satoh N."/>
            <person name="Nishiyama T."/>
            <person name="Hasebe M."/>
            <person name="Maruyama T."/>
            <person name="Minagawa J."/>
            <person name="Obokata J."/>
            <person name="Shigenobu S."/>
        </authorList>
    </citation>
    <scope>NUCLEOTIDE SEQUENCE [LARGE SCALE GENOMIC DNA]</scope>
</reference>
<dbReference type="Gene3D" id="2.120.10.30">
    <property type="entry name" value="TolB, C-terminal domain"/>
    <property type="match status" value="1"/>
</dbReference>